<keyword evidence="1" id="KW-0472">Membrane</keyword>
<keyword evidence="3" id="KW-1185">Reference proteome</keyword>
<keyword evidence="1" id="KW-1133">Transmembrane helix</keyword>
<comment type="caution">
    <text evidence="2">The sequence shown here is derived from an EMBL/GenBank/DDBJ whole genome shotgun (WGS) entry which is preliminary data.</text>
</comment>
<protein>
    <submittedName>
        <fullName evidence="2">Uncharacterized protein</fullName>
    </submittedName>
</protein>
<sequence>MRSRRWVQMAFFISASILAVVPAFMRIRQRGGLEGAWFGGEKDDCYWWCCSRLSALIALQSAGRLACGEDQGYDDKALKQI</sequence>
<name>A0A8J5VPA8_ZIZPA</name>
<reference evidence="2" key="2">
    <citation type="submission" date="2021-02" db="EMBL/GenBank/DDBJ databases">
        <authorList>
            <person name="Kimball J.A."/>
            <person name="Haas M.W."/>
            <person name="Macchietto M."/>
            <person name="Kono T."/>
            <person name="Duquette J."/>
            <person name="Shao M."/>
        </authorList>
    </citation>
    <scope>NUCLEOTIDE SEQUENCE</scope>
    <source>
        <tissue evidence="2">Fresh leaf tissue</tissue>
    </source>
</reference>
<evidence type="ECO:0000313" key="3">
    <source>
        <dbReference type="Proteomes" id="UP000729402"/>
    </source>
</evidence>
<dbReference type="EMBL" id="JAAALK010000285">
    <property type="protein sequence ID" value="KAG8065851.1"/>
    <property type="molecule type" value="Genomic_DNA"/>
</dbReference>
<keyword evidence="1" id="KW-0812">Transmembrane</keyword>
<proteinExistence type="predicted"/>
<dbReference type="Proteomes" id="UP000729402">
    <property type="component" value="Unassembled WGS sequence"/>
</dbReference>
<organism evidence="2 3">
    <name type="scientific">Zizania palustris</name>
    <name type="common">Northern wild rice</name>
    <dbReference type="NCBI Taxonomy" id="103762"/>
    <lineage>
        <taxon>Eukaryota</taxon>
        <taxon>Viridiplantae</taxon>
        <taxon>Streptophyta</taxon>
        <taxon>Embryophyta</taxon>
        <taxon>Tracheophyta</taxon>
        <taxon>Spermatophyta</taxon>
        <taxon>Magnoliopsida</taxon>
        <taxon>Liliopsida</taxon>
        <taxon>Poales</taxon>
        <taxon>Poaceae</taxon>
        <taxon>BOP clade</taxon>
        <taxon>Oryzoideae</taxon>
        <taxon>Oryzeae</taxon>
        <taxon>Zizaniinae</taxon>
        <taxon>Zizania</taxon>
    </lineage>
</organism>
<evidence type="ECO:0000256" key="1">
    <source>
        <dbReference type="SAM" id="Phobius"/>
    </source>
</evidence>
<feature type="transmembrane region" description="Helical" evidence="1">
    <location>
        <begin position="6"/>
        <end position="25"/>
    </location>
</feature>
<reference evidence="2" key="1">
    <citation type="journal article" date="2021" name="bioRxiv">
        <title>Whole Genome Assembly and Annotation of Northern Wild Rice, Zizania palustris L., Supports a Whole Genome Duplication in the Zizania Genus.</title>
        <authorList>
            <person name="Haas M."/>
            <person name="Kono T."/>
            <person name="Macchietto M."/>
            <person name="Millas R."/>
            <person name="McGilp L."/>
            <person name="Shao M."/>
            <person name="Duquette J."/>
            <person name="Hirsch C.N."/>
            <person name="Kimball J."/>
        </authorList>
    </citation>
    <scope>NUCLEOTIDE SEQUENCE</scope>
    <source>
        <tissue evidence="2">Fresh leaf tissue</tissue>
    </source>
</reference>
<evidence type="ECO:0000313" key="2">
    <source>
        <dbReference type="EMBL" id="KAG8065851.1"/>
    </source>
</evidence>
<accession>A0A8J5VPA8</accession>
<gene>
    <name evidence="2" type="ORF">GUJ93_ZPchr0004g39340</name>
</gene>
<dbReference type="AlphaFoldDB" id="A0A8J5VPA8"/>